<evidence type="ECO:0000313" key="1">
    <source>
        <dbReference type="EMBL" id="GIY26770.1"/>
    </source>
</evidence>
<comment type="caution">
    <text evidence="1">The sequence shown here is derived from an EMBL/GenBank/DDBJ whole genome shotgun (WGS) entry which is preliminary data.</text>
</comment>
<sequence>MLYVQSSKFPWTHPSTRVLLKSPHVSNFTPQLLRASSPKLAPLGLAPISKSIKKHYMMPDQHLYIPTRKYPITIIGKQLGIESEKRLRLSFSSSWSILLIMESTVSWLLSEN</sequence>
<protein>
    <submittedName>
        <fullName evidence="1">Uncharacterized protein</fullName>
    </submittedName>
</protein>
<keyword evidence="2" id="KW-1185">Reference proteome</keyword>
<proteinExistence type="predicted"/>
<name>A0AAV4RZA5_CAEEX</name>
<organism evidence="1 2">
    <name type="scientific">Caerostris extrusa</name>
    <name type="common">Bark spider</name>
    <name type="synonym">Caerostris bankana</name>
    <dbReference type="NCBI Taxonomy" id="172846"/>
    <lineage>
        <taxon>Eukaryota</taxon>
        <taxon>Metazoa</taxon>
        <taxon>Ecdysozoa</taxon>
        <taxon>Arthropoda</taxon>
        <taxon>Chelicerata</taxon>
        <taxon>Arachnida</taxon>
        <taxon>Araneae</taxon>
        <taxon>Araneomorphae</taxon>
        <taxon>Entelegynae</taxon>
        <taxon>Araneoidea</taxon>
        <taxon>Araneidae</taxon>
        <taxon>Caerostris</taxon>
    </lineage>
</organism>
<dbReference type="Proteomes" id="UP001054945">
    <property type="component" value="Unassembled WGS sequence"/>
</dbReference>
<reference evidence="1 2" key="1">
    <citation type="submission" date="2021-06" db="EMBL/GenBank/DDBJ databases">
        <title>Caerostris extrusa draft genome.</title>
        <authorList>
            <person name="Kono N."/>
            <person name="Arakawa K."/>
        </authorList>
    </citation>
    <scope>NUCLEOTIDE SEQUENCE [LARGE SCALE GENOMIC DNA]</scope>
</reference>
<accession>A0AAV4RZA5</accession>
<evidence type="ECO:0000313" key="2">
    <source>
        <dbReference type="Proteomes" id="UP001054945"/>
    </source>
</evidence>
<dbReference type="AlphaFoldDB" id="A0AAV4RZA5"/>
<dbReference type="EMBL" id="BPLR01008729">
    <property type="protein sequence ID" value="GIY26770.1"/>
    <property type="molecule type" value="Genomic_DNA"/>
</dbReference>
<gene>
    <name evidence="1" type="ORF">CEXT_342361</name>
</gene>